<evidence type="ECO:0000259" key="1">
    <source>
        <dbReference type="Pfam" id="PF13719"/>
    </source>
</evidence>
<reference evidence="2 3" key="1">
    <citation type="submission" date="2018-03" db="EMBL/GenBank/DDBJ databases">
        <title>Draft genome of Nitrosomonas supralitoralis APG5.</title>
        <authorList>
            <person name="Urakawa H."/>
            <person name="Lopez J.V."/>
        </authorList>
    </citation>
    <scope>NUCLEOTIDE SEQUENCE [LARGE SCALE GENOMIC DNA]</scope>
    <source>
        <strain evidence="2 3">APG5</strain>
    </source>
</reference>
<proteinExistence type="predicted"/>
<dbReference type="RefSeq" id="WP_106705936.1">
    <property type="nucleotide sequence ID" value="NZ_PXXU01000007.1"/>
</dbReference>
<comment type="caution">
    <text evidence="2">The sequence shown here is derived from an EMBL/GenBank/DDBJ whole genome shotgun (WGS) entry which is preliminary data.</text>
</comment>
<sequence length="280" mass="31631">MALVTLCPGCSTTFRVNAAQLQAHGGDVRCGYCQRIFNGFATLITVNESSIEYTSQIQLYTFSTPEAATEEQINPENLDNVTEPQAFSELNQETTETADITQTTEIIETSDQLFGDEKPDKLSYVQWISVNAFLALLLISQIAYSYRTELTMMAPEIRPRLERLCEFLSCTVPYSQDINLIGIESSELQKNPAQQPEVATMYATIHNYASFPQAWPVLQLSLLDAREELIASRVFAAQDYLQEADKSLQFIQPHQEIEVRLDFDSNQLDALGYRLLLLYP</sequence>
<dbReference type="NCBIfam" id="TIGR02098">
    <property type="entry name" value="MJ0042_CXXC"/>
    <property type="match status" value="1"/>
</dbReference>
<protein>
    <recommendedName>
        <fullName evidence="1">Zinc finger/thioredoxin putative domain-containing protein</fullName>
    </recommendedName>
</protein>
<organism evidence="2 3">
    <name type="scientific">Nitrosomonas supralitoralis</name>
    <dbReference type="NCBI Taxonomy" id="2116706"/>
    <lineage>
        <taxon>Bacteria</taxon>
        <taxon>Pseudomonadati</taxon>
        <taxon>Pseudomonadota</taxon>
        <taxon>Betaproteobacteria</taxon>
        <taxon>Nitrosomonadales</taxon>
        <taxon>Nitrosomonadaceae</taxon>
        <taxon>Nitrosomonas</taxon>
    </lineage>
</organism>
<accession>A0A2P7NXV7</accession>
<evidence type="ECO:0000313" key="3">
    <source>
        <dbReference type="Proteomes" id="UP000241912"/>
    </source>
</evidence>
<keyword evidence="3" id="KW-1185">Reference proteome</keyword>
<feature type="domain" description="Zinc finger/thioredoxin putative" evidence="1">
    <location>
        <begin position="3"/>
        <end position="38"/>
    </location>
</feature>
<dbReference type="Pfam" id="PF13719">
    <property type="entry name" value="Zn_ribbon_5"/>
    <property type="match status" value="1"/>
</dbReference>
<dbReference type="InterPro" id="IPR021834">
    <property type="entry name" value="DUF3426"/>
</dbReference>
<dbReference type="OrthoDB" id="5294582at2"/>
<gene>
    <name evidence="2" type="ORF">C7H79_03615</name>
</gene>
<evidence type="ECO:0000313" key="2">
    <source>
        <dbReference type="EMBL" id="PSJ18287.1"/>
    </source>
</evidence>
<name>A0A2P7NXV7_9PROT</name>
<dbReference type="AlphaFoldDB" id="A0A2P7NXV7"/>
<dbReference type="Pfam" id="PF11906">
    <property type="entry name" value="DUF3426"/>
    <property type="match status" value="1"/>
</dbReference>
<dbReference type="InterPro" id="IPR011723">
    <property type="entry name" value="Znf/thioredoxin_put"/>
</dbReference>
<dbReference type="EMBL" id="PXXU01000007">
    <property type="protein sequence ID" value="PSJ18287.1"/>
    <property type="molecule type" value="Genomic_DNA"/>
</dbReference>
<dbReference type="Proteomes" id="UP000241912">
    <property type="component" value="Unassembled WGS sequence"/>
</dbReference>